<comment type="caution">
    <text evidence="1">The sequence shown here is derived from an EMBL/GenBank/DDBJ whole genome shotgun (WGS) entry which is preliminary data.</text>
</comment>
<dbReference type="EMBL" id="CAKXZT010000116">
    <property type="protein sequence ID" value="CAH2399444.1"/>
    <property type="molecule type" value="Genomic_DNA"/>
</dbReference>
<organism evidence="1 2">
    <name type="scientific">Mesorhizobium escarrei</name>
    <dbReference type="NCBI Taxonomy" id="666018"/>
    <lineage>
        <taxon>Bacteria</taxon>
        <taxon>Pseudomonadati</taxon>
        <taxon>Pseudomonadota</taxon>
        <taxon>Alphaproteobacteria</taxon>
        <taxon>Hyphomicrobiales</taxon>
        <taxon>Phyllobacteriaceae</taxon>
        <taxon>Mesorhizobium</taxon>
    </lineage>
</organism>
<keyword evidence="2" id="KW-1185">Reference proteome</keyword>
<name>A0ABN8JS15_9HYPH</name>
<evidence type="ECO:0000313" key="1">
    <source>
        <dbReference type="EMBL" id="CAH2399444.1"/>
    </source>
</evidence>
<sequence>MECSESPASGRLIRWIGPLRLPWWTVARLKGPNYPNHPLSTQEIGVAGRDLHKSGDTLARSFRHAKWEGRIS</sequence>
<protein>
    <submittedName>
        <fullName evidence="1">Uncharacterized protein</fullName>
    </submittedName>
</protein>
<accession>A0ABN8JS15</accession>
<evidence type="ECO:0000313" key="2">
    <source>
        <dbReference type="Proteomes" id="UP001153050"/>
    </source>
</evidence>
<gene>
    <name evidence="1" type="ORF">MES5069_220166</name>
</gene>
<reference evidence="1 2" key="1">
    <citation type="submission" date="2022-03" db="EMBL/GenBank/DDBJ databases">
        <authorList>
            <person name="Brunel B."/>
        </authorList>
    </citation>
    <scope>NUCLEOTIDE SEQUENCE [LARGE SCALE GENOMIC DNA]</scope>
    <source>
        <strain evidence="1">STM5069sample</strain>
    </source>
</reference>
<dbReference type="Proteomes" id="UP001153050">
    <property type="component" value="Unassembled WGS sequence"/>
</dbReference>
<proteinExistence type="predicted"/>